<gene>
    <name evidence="2" type="ORF">B0H17DRAFT_1133736</name>
</gene>
<evidence type="ECO:0000313" key="2">
    <source>
        <dbReference type="EMBL" id="KAJ7691427.1"/>
    </source>
</evidence>
<proteinExistence type="predicted"/>
<dbReference type="Proteomes" id="UP001221757">
    <property type="component" value="Unassembled WGS sequence"/>
</dbReference>
<keyword evidence="3" id="KW-1185">Reference proteome</keyword>
<name>A0AAD7DHJ1_MYCRO</name>
<sequence>MGKSPEIDSCRRLASPRDSLKATDVRMDRARNARKKSFGHICIPKSTNPQESQHKKIYLAIGKKHSLIPGLKGSRKLADHYALLAAAVTWIKIRYGMAEDWKHAKARDGLSKRARSKRTSSRSRKDGRPPDTSHELVGRGHRHGSATKSTDSAHTVAPVQRSPS</sequence>
<feature type="compositionally biased region" description="Basic and acidic residues" evidence="1">
    <location>
        <begin position="102"/>
        <end position="111"/>
    </location>
</feature>
<dbReference type="EMBL" id="JARKIE010000058">
    <property type="protein sequence ID" value="KAJ7691427.1"/>
    <property type="molecule type" value="Genomic_DNA"/>
</dbReference>
<evidence type="ECO:0000256" key="1">
    <source>
        <dbReference type="SAM" id="MobiDB-lite"/>
    </source>
</evidence>
<feature type="compositionally biased region" description="Basic and acidic residues" evidence="1">
    <location>
        <begin position="123"/>
        <end position="138"/>
    </location>
</feature>
<reference evidence="2" key="1">
    <citation type="submission" date="2023-03" db="EMBL/GenBank/DDBJ databases">
        <title>Massive genome expansion in bonnet fungi (Mycena s.s.) driven by repeated elements and novel gene families across ecological guilds.</title>
        <authorList>
            <consortium name="Lawrence Berkeley National Laboratory"/>
            <person name="Harder C.B."/>
            <person name="Miyauchi S."/>
            <person name="Viragh M."/>
            <person name="Kuo A."/>
            <person name="Thoen E."/>
            <person name="Andreopoulos B."/>
            <person name="Lu D."/>
            <person name="Skrede I."/>
            <person name="Drula E."/>
            <person name="Henrissat B."/>
            <person name="Morin E."/>
            <person name="Kohler A."/>
            <person name="Barry K."/>
            <person name="LaButti K."/>
            <person name="Morin E."/>
            <person name="Salamov A."/>
            <person name="Lipzen A."/>
            <person name="Mereny Z."/>
            <person name="Hegedus B."/>
            <person name="Baldrian P."/>
            <person name="Stursova M."/>
            <person name="Weitz H."/>
            <person name="Taylor A."/>
            <person name="Grigoriev I.V."/>
            <person name="Nagy L.G."/>
            <person name="Martin F."/>
            <person name="Kauserud H."/>
        </authorList>
    </citation>
    <scope>NUCLEOTIDE SEQUENCE</scope>
    <source>
        <strain evidence="2">CBHHK067</strain>
    </source>
</reference>
<protein>
    <submittedName>
        <fullName evidence="2">Uncharacterized protein</fullName>
    </submittedName>
</protein>
<accession>A0AAD7DHJ1</accession>
<evidence type="ECO:0000313" key="3">
    <source>
        <dbReference type="Proteomes" id="UP001221757"/>
    </source>
</evidence>
<feature type="region of interest" description="Disordered" evidence="1">
    <location>
        <begin position="102"/>
        <end position="164"/>
    </location>
</feature>
<feature type="compositionally biased region" description="Basic residues" evidence="1">
    <location>
        <begin position="112"/>
        <end position="122"/>
    </location>
</feature>
<comment type="caution">
    <text evidence="2">The sequence shown here is derived from an EMBL/GenBank/DDBJ whole genome shotgun (WGS) entry which is preliminary data.</text>
</comment>
<dbReference type="AlphaFoldDB" id="A0AAD7DHJ1"/>
<organism evidence="2 3">
    <name type="scientific">Mycena rosella</name>
    <name type="common">Pink bonnet</name>
    <name type="synonym">Agaricus rosellus</name>
    <dbReference type="NCBI Taxonomy" id="1033263"/>
    <lineage>
        <taxon>Eukaryota</taxon>
        <taxon>Fungi</taxon>
        <taxon>Dikarya</taxon>
        <taxon>Basidiomycota</taxon>
        <taxon>Agaricomycotina</taxon>
        <taxon>Agaricomycetes</taxon>
        <taxon>Agaricomycetidae</taxon>
        <taxon>Agaricales</taxon>
        <taxon>Marasmiineae</taxon>
        <taxon>Mycenaceae</taxon>
        <taxon>Mycena</taxon>
    </lineage>
</organism>